<protein>
    <submittedName>
        <fullName evidence="1">Uncharacterized protein</fullName>
    </submittedName>
</protein>
<gene>
    <name evidence="1" type="ORF">SAMN06265377_2960</name>
</gene>
<name>A0A285MVI9_9FLAO</name>
<reference evidence="2" key="1">
    <citation type="submission" date="2017-09" db="EMBL/GenBank/DDBJ databases">
        <authorList>
            <person name="Varghese N."/>
            <person name="Submissions S."/>
        </authorList>
    </citation>
    <scope>NUCLEOTIDE SEQUENCE [LARGE SCALE GENOMIC DNA]</scope>
    <source>
        <strain evidence="2">DSM 25885</strain>
    </source>
</reference>
<dbReference type="Proteomes" id="UP000219048">
    <property type="component" value="Unassembled WGS sequence"/>
</dbReference>
<evidence type="ECO:0000313" key="1">
    <source>
        <dbReference type="EMBL" id="SNZ01128.1"/>
    </source>
</evidence>
<keyword evidence="2" id="KW-1185">Reference proteome</keyword>
<proteinExistence type="predicted"/>
<dbReference type="EMBL" id="OBEH01000004">
    <property type="protein sequence ID" value="SNZ01128.1"/>
    <property type="molecule type" value="Genomic_DNA"/>
</dbReference>
<dbReference type="AlphaFoldDB" id="A0A285MVI9"/>
<accession>A0A285MVI9</accession>
<evidence type="ECO:0000313" key="2">
    <source>
        <dbReference type="Proteomes" id="UP000219048"/>
    </source>
</evidence>
<organism evidence="1 2">
    <name type="scientific">Flagellimonas pacifica</name>
    <dbReference type="NCBI Taxonomy" id="1247520"/>
    <lineage>
        <taxon>Bacteria</taxon>
        <taxon>Pseudomonadati</taxon>
        <taxon>Bacteroidota</taxon>
        <taxon>Flavobacteriia</taxon>
        <taxon>Flavobacteriales</taxon>
        <taxon>Flavobacteriaceae</taxon>
        <taxon>Flagellimonas</taxon>
    </lineage>
</organism>
<sequence length="52" mass="5978">MIKIFTSKLELGHNLKYDGNQVLSFNCTSLLLTNQTPTNSITYELLLYKKNI</sequence>